<evidence type="ECO:0000256" key="12">
    <source>
        <dbReference type="ARBA" id="ARBA00038764"/>
    </source>
</evidence>
<evidence type="ECO:0000313" key="16">
    <source>
        <dbReference type="Proteomes" id="UP000007646"/>
    </source>
</evidence>
<dbReference type="GO" id="GO:0012501">
    <property type="term" value="P:programmed cell death"/>
    <property type="evidence" value="ECO:0007669"/>
    <property type="project" value="UniProtKB-KW"/>
</dbReference>
<keyword evidence="16" id="KW-1185">Reference proteome</keyword>
<evidence type="ECO:0000256" key="9">
    <source>
        <dbReference type="ARBA" id="ARBA00023136"/>
    </source>
</evidence>
<keyword evidence="7" id="KW-1210">Necrosis</keyword>
<organism evidence="15 16">
    <name type="scientific">Loxodonta africana</name>
    <name type="common">African elephant</name>
    <dbReference type="NCBI Taxonomy" id="9785"/>
    <lineage>
        <taxon>Eukaryota</taxon>
        <taxon>Metazoa</taxon>
        <taxon>Chordata</taxon>
        <taxon>Craniata</taxon>
        <taxon>Vertebrata</taxon>
        <taxon>Euteleostomi</taxon>
        <taxon>Mammalia</taxon>
        <taxon>Eutheria</taxon>
        <taxon>Afrotheria</taxon>
        <taxon>Proboscidea</taxon>
        <taxon>Elephantidae</taxon>
        <taxon>Loxodonta</taxon>
    </lineage>
</organism>
<dbReference type="Proteomes" id="UP000007646">
    <property type="component" value="Unassembled WGS sequence"/>
</dbReference>
<keyword evidence="4" id="KW-1134">Transmembrane beta strand</keyword>
<evidence type="ECO:0000256" key="1">
    <source>
        <dbReference type="ARBA" id="ARBA00004514"/>
    </source>
</evidence>
<name>G3T428_LOXAF</name>
<reference evidence="15 16" key="1">
    <citation type="submission" date="2009-06" db="EMBL/GenBank/DDBJ databases">
        <title>The Genome Sequence of Loxodonta africana (African elephant).</title>
        <authorList>
            <person name="Di Palma F."/>
            <person name="Heiman D."/>
            <person name="Young S."/>
            <person name="Johnson J."/>
            <person name="Lander E.S."/>
            <person name="Lindblad-Toh K."/>
        </authorList>
    </citation>
    <scope>NUCLEOTIDE SEQUENCE [LARGE SCALE GENOMIC DNA]</scope>
    <source>
        <strain evidence="15 16">Isolate ISIS603380</strain>
    </source>
</reference>
<proteinExistence type="inferred from homology"/>
<dbReference type="STRING" id="9785.ENSLAFP00000008073"/>
<evidence type="ECO:0000256" key="7">
    <source>
        <dbReference type="ARBA" id="ARBA00022590"/>
    </source>
</evidence>
<dbReference type="eggNOG" id="ENOG502S0IQ">
    <property type="taxonomic scope" value="Eukaryota"/>
</dbReference>
<evidence type="ECO:0000256" key="11">
    <source>
        <dbReference type="ARBA" id="ARBA00023288"/>
    </source>
</evidence>
<dbReference type="GO" id="GO:0070273">
    <property type="term" value="F:phosphatidylinositol-4-phosphate binding"/>
    <property type="evidence" value="ECO:0007669"/>
    <property type="project" value="TreeGrafter"/>
</dbReference>
<keyword evidence="6" id="KW-0963">Cytoplasm</keyword>
<dbReference type="FunCoup" id="G3T428">
    <property type="interactions" value="22"/>
</dbReference>
<dbReference type="InParanoid" id="G3T428"/>
<dbReference type="Pfam" id="PF04598">
    <property type="entry name" value="Gasdermin"/>
    <property type="match status" value="1"/>
</dbReference>
<dbReference type="GO" id="GO:0001786">
    <property type="term" value="F:phosphatidylserine binding"/>
    <property type="evidence" value="ECO:0007669"/>
    <property type="project" value="TreeGrafter"/>
</dbReference>
<evidence type="ECO:0000256" key="8">
    <source>
        <dbReference type="ARBA" id="ARBA00022692"/>
    </source>
</evidence>
<keyword evidence="11" id="KW-0449">Lipoprotein</keyword>
<evidence type="ECO:0000256" key="5">
    <source>
        <dbReference type="ARBA" id="ARBA00022475"/>
    </source>
</evidence>
<evidence type="ECO:0000256" key="2">
    <source>
        <dbReference type="ARBA" id="ARBA00004651"/>
    </source>
</evidence>
<sequence length="467" mass="53388">MTSMFERYVKNLLKEVGREDLKPVRSLSSATKFQQFIMIRKKKGNFFSQFWKQPDIPTEFSLMDILEPSSSIPGLQTSHISPKPISSIYQSTHQVRNKPLACVLRGSVIQSKERRCSFPSSYPSLPSLYPRETLEKEPAFLKECRDKRENLYVVTEIMKLTKNTTLNKMGHVNLNIKFFFKELGQVQGEGLNVRKKTLTLPKGMVMAYQRKQLVLKQSTLTILHTPNIPERNITWAFMPQPTAVYPPVNCFRTNLRLVAYTGDILPIGETQAQLHDNFNHLQEEISREMEALASFPKDLRDTMFHNILAMLGDRGALQHLMDMLEENPSGHLDGPGGTILDELRKNTEDPWVSPKYHILYILGAIMVLSDTQHDLLAQSMKMRILAQQRELVRSILEPNFKYPWSIPFTLKPELLALLQDEGVAITFGLLDECGLMMEPNIPRSTWDLEAKGPLSALYATLSVLQQL</sequence>
<evidence type="ECO:0000259" key="14">
    <source>
        <dbReference type="Pfam" id="PF17708"/>
    </source>
</evidence>
<keyword evidence="5" id="KW-1003">Cell membrane</keyword>
<comment type="subcellular location">
    <subcellularLocation>
        <location evidence="2">Cell membrane</location>
        <topology evidence="2">Multi-pass membrane protein</topology>
    </subcellularLocation>
    <subcellularLocation>
        <location evidence="1">Cytoplasm</location>
        <location evidence="1">Cytosol</location>
    </subcellularLocation>
</comment>
<evidence type="ECO:0000256" key="4">
    <source>
        <dbReference type="ARBA" id="ARBA00022452"/>
    </source>
</evidence>
<dbReference type="HOGENOM" id="CLU_040752_2_0_1"/>
<evidence type="ECO:0000313" key="15">
    <source>
        <dbReference type="Ensembl" id="ENSLAFP00000008073.2"/>
    </source>
</evidence>
<dbReference type="GeneTree" id="ENSGT00950000183140"/>
<keyword evidence="9" id="KW-0472">Membrane</keyword>
<dbReference type="GO" id="GO:0005886">
    <property type="term" value="C:plasma membrane"/>
    <property type="evidence" value="ECO:0007669"/>
    <property type="project" value="UniProtKB-SubCell"/>
</dbReference>
<comment type="subunit">
    <text evidence="12">Homooligomer; homooligomeric ring-shaped pore complex containing 27-28 subunits when inserted in the membrane.</text>
</comment>
<feature type="domain" description="Gasdermin PUB" evidence="14">
    <location>
        <begin position="277"/>
        <end position="443"/>
    </location>
</feature>
<keyword evidence="8" id="KW-0812">Transmembrane</keyword>
<evidence type="ECO:0000256" key="3">
    <source>
        <dbReference type="ARBA" id="ARBA00009279"/>
    </source>
</evidence>
<evidence type="ECO:0000256" key="10">
    <source>
        <dbReference type="ARBA" id="ARBA00023139"/>
    </source>
</evidence>
<dbReference type="PANTHER" id="PTHR16399">
    <property type="entry name" value="GASDERMIN"/>
    <property type="match status" value="1"/>
</dbReference>
<dbReference type="OMA" id="ISLWITY"/>
<dbReference type="Pfam" id="PF17708">
    <property type="entry name" value="Gasdermin_C"/>
    <property type="match status" value="1"/>
</dbReference>
<dbReference type="AlphaFoldDB" id="G3T428"/>
<dbReference type="InterPro" id="IPR007677">
    <property type="entry name" value="Gasdermin"/>
</dbReference>
<dbReference type="InterPro" id="IPR040460">
    <property type="entry name" value="Gasdermin_pore"/>
</dbReference>
<accession>G3T428</accession>
<dbReference type="PANTHER" id="PTHR16399:SF21">
    <property type="entry name" value="GASDERMIN-C"/>
    <property type="match status" value="1"/>
</dbReference>
<reference evidence="15" key="3">
    <citation type="submission" date="2025-09" db="UniProtKB">
        <authorList>
            <consortium name="Ensembl"/>
        </authorList>
    </citation>
    <scope>IDENTIFICATION</scope>
    <source>
        <strain evidence="15">Isolate ISIS603380</strain>
    </source>
</reference>
<comment type="similarity">
    <text evidence="3">Belongs to the gasdermin family.</text>
</comment>
<dbReference type="Ensembl" id="ENSLAFT00000009620.2">
    <property type="protein sequence ID" value="ENSLAFP00000008073.2"/>
    <property type="gene ID" value="ENSLAFG00000009620.2"/>
</dbReference>
<dbReference type="GO" id="GO:0070269">
    <property type="term" value="P:pyroptotic inflammatory response"/>
    <property type="evidence" value="ECO:0007669"/>
    <property type="project" value="TreeGrafter"/>
</dbReference>
<evidence type="ECO:0008006" key="17">
    <source>
        <dbReference type="Google" id="ProtNLM"/>
    </source>
</evidence>
<keyword evidence="10" id="KW-0564">Palmitate</keyword>
<dbReference type="InterPro" id="IPR041263">
    <property type="entry name" value="Gasdermin_PUB"/>
</dbReference>
<dbReference type="GO" id="GO:0005829">
    <property type="term" value="C:cytosol"/>
    <property type="evidence" value="ECO:0007669"/>
    <property type="project" value="UniProtKB-SubCell"/>
</dbReference>
<dbReference type="GO" id="GO:0042742">
    <property type="term" value="P:defense response to bacterium"/>
    <property type="evidence" value="ECO:0007669"/>
    <property type="project" value="TreeGrafter"/>
</dbReference>
<dbReference type="GO" id="GO:0005546">
    <property type="term" value="F:phosphatidylinositol-4,5-bisphosphate binding"/>
    <property type="evidence" value="ECO:0007669"/>
    <property type="project" value="TreeGrafter"/>
</dbReference>
<protein>
    <recommendedName>
        <fullName evidence="17">Gasdermin C</fullName>
    </recommendedName>
</protein>
<reference evidence="15" key="2">
    <citation type="submission" date="2025-08" db="UniProtKB">
        <authorList>
            <consortium name="Ensembl"/>
        </authorList>
    </citation>
    <scope>IDENTIFICATION</scope>
    <source>
        <strain evidence="15">Isolate ISIS603380</strain>
    </source>
</reference>
<evidence type="ECO:0000256" key="6">
    <source>
        <dbReference type="ARBA" id="ARBA00022490"/>
    </source>
</evidence>
<feature type="domain" description="Gasdermin pore forming" evidence="13">
    <location>
        <begin position="4"/>
        <end position="223"/>
    </location>
</feature>
<evidence type="ECO:0000259" key="13">
    <source>
        <dbReference type="Pfam" id="PF04598"/>
    </source>
</evidence>